<keyword evidence="11" id="KW-1185">Reference proteome</keyword>
<dbReference type="GO" id="GO:0016020">
    <property type="term" value="C:membrane"/>
    <property type="evidence" value="ECO:0007669"/>
    <property type="project" value="InterPro"/>
</dbReference>
<dbReference type="Pfam" id="PF01532">
    <property type="entry name" value="Glyco_hydro_47"/>
    <property type="match status" value="1"/>
</dbReference>
<dbReference type="RefSeq" id="XP_001645080.1">
    <property type="nucleotide sequence ID" value="XM_001645030.1"/>
</dbReference>
<dbReference type="InParanoid" id="A7TKK0"/>
<comment type="pathway">
    <text evidence="2">Protein modification; protein glycosylation.</text>
</comment>
<dbReference type="InterPro" id="IPR050749">
    <property type="entry name" value="Glycosyl_Hydrolase_47"/>
</dbReference>
<dbReference type="Gene3D" id="1.50.10.10">
    <property type="match status" value="2"/>
</dbReference>
<dbReference type="GO" id="GO:0004571">
    <property type="term" value="F:mannosyl-oligosaccharide 1,2-alpha-mannosidase activity"/>
    <property type="evidence" value="ECO:0007669"/>
    <property type="project" value="InterPro"/>
</dbReference>
<dbReference type="GO" id="GO:0036503">
    <property type="term" value="P:ERAD pathway"/>
    <property type="evidence" value="ECO:0007669"/>
    <property type="project" value="EnsemblFungi"/>
</dbReference>
<keyword evidence="7" id="KW-0326">Glycosidase</keyword>
<dbReference type="AlphaFoldDB" id="A7TKK0"/>
<proteinExistence type="inferred from homology"/>
<evidence type="ECO:0000256" key="5">
    <source>
        <dbReference type="ARBA" id="ARBA00023157"/>
    </source>
</evidence>
<dbReference type="GeneID" id="5545427"/>
<keyword evidence="9" id="KW-1133">Transmembrane helix</keyword>
<dbReference type="PhylomeDB" id="A7TKK0"/>
<dbReference type="PANTHER" id="PTHR11742:SF103">
    <property type="entry name" value="ENDOPLASMIC RETICULUM MANNOSIDASE MNL2-RELATED"/>
    <property type="match status" value="1"/>
</dbReference>
<dbReference type="GO" id="GO:0005509">
    <property type="term" value="F:calcium ion binding"/>
    <property type="evidence" value="ECO:0007669"/>
    <property type="project" value="InterPro"/>
</dbReference>
<feature type="binding site" evidence="6">
    <location>
        <position position="830"/>
    </location>
    <ligand>
        <name>Ca(2+)</name>
        <dbReference type="ChEBI" id="CHEBI:29108"/>
    </ligand>
</feature>
<sequence>MIVYSKLIVSLIRRLRSVLPLCVTICLLFYYTFQNEIDMLNSYAENEYMPSINNELVGSTNTNSNSNSNLKDKVDEGLASYGNSKVLENASGDGTSTGDKVSHALDLSDPEVLKEKNRYFPLLISDSSKESLIRYNDLPSSQLQSLLLHHKEKYPILYEMSLPKSDTTVSQKNTIIVQNSRDDIQGSTDQDMLGEIRKILLKSLDFDQVMSRATENIEIEWPLKLIDILDTLYLTNEFNIFDEAVALISEVDFTIPPITVGTIDIPDLASRALGGLISAYELSSEEVLLSSAKSIADFILRSFDTPNGLPILHYPWKTQYQNRFPYQNSEIGALSNMALELTRLSQLTKSNKYFTFVYKIYDTISKSNDEFDLDYMFPDHVDFSGCELLTSSEVSKGKHVKGSQVMKSINENFQFVYCQQGGTVKVSPEDIKSKSQLFVMNENTQPVYANIVKMFQMLNYYDIMKIPESYLTSTSTNNDMELENEESGSHNLDSTNKIDNKKNGNSKETPSADEENLNSNNSPSSKKFFINGMNHIKNLMAFNPVTAFEKKLTVISSLDTHSSYVPSKNELRVEMKKHLDMHHQSCSLASTLILGSKLFNITNYADFASEITESCFILTNYFKAAMPAHLYLDDCELGSCQFDEATKLSMIAEGKYMHLNNDEENEAIGDVVTNEKVLDDDAISQKINRLLMFSKENGKSFISVNPSDIDFSTGKWAKQPERPLWVNKMGHQTILSPYTIEPIFYMYRITGDNKWRDMGRELFKTTVSTVKQINQRAKGIWDIKEMAKIGDGNSNTSKIPSSWYSQTLKYYYLLFMDRNKFSLDDYILTSGGHFMKKYVNS</sequence>
<keyword evidence="5" id="KW-1015">Disulfide bond</keyword>
<name>A7TKK0_VANPO</name>
<evidence type="ECO:0000256" key="2">
    <source>
        <dbReference type="ARBA" id="ARBA00004922"/>
    </source>
</evidence>
<evidence type="ECO:0000256" key="6">
    <source>
        <dbReference type="PIRSR" id="PIRSR601382-2"/>
    </source>
</evidence>
<organism evidence="11">
    <name type="scientific">Vanderwaltozyma polyspora (strain ATCC 22028 / DSM 70294 / BCRC 21397 / CBS 2163 / NBRC 10782 / NRRL Y-8283 / UCD 57-17)</name>
    <name type="common">Kluyveromyces polysporus</name>
    <dbReference type="NCBI Taxonomy" id="436907"/>
    <lineage>
        <taxon>Eukaryota</taxon>
        <taxon>Fungi</taxon>
        <taxon>Dikarya</taxon>
        <taxon>Ascomycota</taxon>
        <taxon>Saccharomycotina</taxon>
        <taxon>Saccharomycetes</taxon>
        <taxon>Saccharomycetales</taxon>
        <taxon>Saccharomycetaceae</taxon>
        <taxon>Vanderwaltozyma</taxon>
    </lineage>
</organism>
<dbReference type="PRINTS" id="PR00747">
    <property type="entry name" value="GLYHDRLASE47"/>
</dbReference>
<feature type="transmembrane region" description="Helical" evidence="9">
    <location>
        <begin position="15"/>
        <end position="33"/>
    </location>
</feature>
<dbReference type="GO" id="GO:0005783">
    <property type="term" value="C:endoplasmic reticulum"/>
    <property type="evidence" value="ECO:0007669"/>
    <property type="project" value="EnsemblFungi"/>
</dbReference>
<evidence type="ECO:0000256" key="7">
    <source>
        <dbReference type="RuleBase" id="RU361193"/>
    </source>
</evidence>
<comment type="similarity">
    <text evidence="3 7">Belongs to the glycosyl hydrolase 47 family.</text>
</comment>
<dbReference type="eggNOG" id="KOG2204">
    <property type="taxonomic scope" value="Eukaryota"/>
</dbReference>
<dbReference type="HOGENOM" id="CLU_022261_0_0_1"/>
<dbReference type="FunCoup" id="A7TKK0">
    <property type="interactions" value="138"/>
</dbReference>
<evidence type="ECO:0000256" key="3">
    <source>
        <dbReference type="ARBA" id="ARBA00007658"/>
    </source>
</evidence>
<dbReference type="STRING" id="436907.A7TKK0"/>
<feature type="region of interest" description="Disordered" evidence="8">
    <location>
        <begin position="480"/>
        <end position="523"/>
    </location>
</feature>
<keyword evidence="9" id="KW-0472">Membrane</keyword>
<dbReference type="GO" id="GO:0005975">
    <property type="term" value="P:carbohydrate metabolic process"/>
    <property type="evidence" value="ECO:0007669"/>
    <property type="project" value="InterPro"/>
</dbReference>
<evidence type="ECO:0000313" key="10">
    <source>
        <dbReference type="EMBL" id="EDO17222.1"/>
    </source>
</evidence>
<dbReference type="InterPro" id="IPR001382">
    <property type="entry name" value="Glyco_hydro_47"/>
</dbReference>
<comment type="cofactor">
    <cofactor evidence="1 6">
        <name>Ca(2+)</name>
        <dbReference type="ChEBI" id="CHEBI:29108"/>
    </cofactor>
</comment>
<dbReference type="PANTHER" id="PTHR11742">
    <property type="entry name" value="MANNOSYL-OLIGOSACCHARIDE ALPHA-1,2-MANNOSIDASE-RELATED"/>
    <property type="match status" value="1"/>
</dbReference>
<dbReference type="KEGG" id="vpo:Kpol_1035p35"/>
<reference evidence="10 11" key="1">
    <citation type="journal article" date="2007" name="Proc. Natl. Acad. Sci. U.S.A.">
        <title>Independent sorting-out of thousands of duplicated gene pairs in two yeast species descended from a whole-genome duplication.</title>
        <authorList>
            <person name="Scannell D.R."/>
            <person name="Frank A.C."/>
            <person name="Conant G.C."/>
            <person name="Byrne K.P."/>
            <person name="Woolfit M."/>
            <person name="Wolfe K.H."/>
        </authorList>
    </citation>
    <scope>NUCLEOTIDE SEQUENCE [LARGE SCALE GENOMIC DNA]</scope>
    <source>
        <strain evidence="11">ATCC 22028 / DSM 70294 / BCRC 21397 / CBS 2163 / NBRC 10782 / NRRL Y-8283 / UCD 57-17</strain>
    </source>
</reference>
<evidence type="ECO:0000256" key="4">
    <source>
        <dbReference type="ARBA" id="ARBA00022801"/>
    </source>
</evidence>
<evidence type="ECO:0000256" key="8">
    <source>
        <dbReference type="SAM" id="MobiDB-lite"/>
    </source>
</evidence>
<dbReference type="InterPro" id="IPR012341">
    <property type="entry name" value="6hp_glycosidase-like_sf"/>
</dbReference>
<keyword evidence="6" id="KW-0479">Metal-binding</keyword>
<keyword evidence="9" id="KW-0812">Transmembrane</keyword>
<keyword evidence="4 7" id="KW-0378">Hydrolase</keyword>
<gene>
    <name evidence="10" type="ORF">Kpol_1035p35</name>
</gene>
<dbReference type="EMBL" id="DS480408">
    <property type="protein sequence ID" value="EDO17222.1"/>
    <property type="molecule type" value="Genomic_DNA"/>
</dbReference>
<evidence type="ECO:0000256" key="9">
    <source>
        <dbReference type="SAM" id="Phobius"/>
    </source>
</evidence>
<dbReference type="OMA" id="YYTFENE"/>
<evidence type="ECO:0000256" key="1">
    <source>
        <dbReference type="ARBA" id="ARBA00001913"/>
    </source>
</evidence>
<dbReference type="SUPFAM" id="SSF48225">
    <property type="entry name" value="Seven-hairpin glycosidases"/>
    <property type="match status" value="1"/>
</dbReference>
<protein>
    <recommendedName>
        <fullName evidence="7">alpha-1,2-Mannosidase</fullName>
        <ecNumber evidence="7">3.2.1.-</ecNumber>
    </recommendedName>
</protein>
<keyword evidence="6" id="KW-0106">Calcium</keyword>
<dbReference type="Proteomes" id="UP000000267">
    <property type="component" value="Unassembled WGS sequence"/>
</dbReference>
<accession>A7TKK0</accession>
<dbReference type="OrthoDB" id="8118055at2759"/>
<dbReference type="EC" id="3.2.1.-" evidence="7"/>
<dbReference type="InterPro" id="IPR036026">
    <property type="entry name" value="Seven-hairpin_glycosidases"/>
</dbReference>
<evidence type="ECO:0000313" key="11">
    <source>
        <dbReference type="Proteomes" id="UP000000267"/>
    </source>
</evidence>